<dbReference type="PRINTS" id="PR00477">
    <property type="entry name" value="PHGLYCKINASE"/>
</dbReference>
<evidence type="ECO:0000256" key="6">
    <source>
        <dbReference type="ARBA" id="ARBA00022691"/>
    </source>
</evidence>
<evidence type="ECO:0000256" key="11">
    <source>
        <dbReference type="ARBA" id="ARBA00022842"/>
    </source>
</evidence>
<dbReference type="EC" id="2.7.2.3" evidence="12"/>
<keyword evidence="6" id="KW-0949">S-adenosyl-L-methionine</keyword>
<dbReference type="Pfam" id="PF02390">
    <property type="entry name" value="Methyltransf_4"/>
    <property type="match status" value="1"/>
</dbReference>
<evidence type="ECO:0000313" key="14">
    <source>
        <dbReference type="EMBL" id="VFU63039.1"/>
    </source>
</evidence>
<comment type="catalytic activity">
    <reaction evidence="1">
        <text>guanosine(46) in tRNA + S-adenosyl-L-methionine = N(7)-methylguanosine(46) in tRNA + S-adenosyl-L-homocysteine</text>
        <dbReference type="Rhea" id="RHEA:42708"/>
        <dbReference type="Rhea" id="RHEA-COMP:10188"/>
        <dbReference type="Rhea" id="RHEA-COMP:10189"/>
        <dbReference type="ChEBI" id="CHEBI:57856"/>
        <dbReference type="ChEBI" id="CHEBI:59789"/>
        <dbReference type="ChEBI" id="CHEBI:74269"/>
        <dbReference type="ChEBI" id="CHEBI:74480"/>
        <dbReference type="EC" id="2.1.1.33"/>
    </reaction>
</comment>
<dbReference type="InterPro" id="IPR003358">
    <property type="entry name" value="tRNA_(Gua-N-7)_MeTrfase_Trmb"/>
</dbReference>
<dbReference type="GO" id="GO:0006094">
    <property type="term" value="P:gluconeogenesis"/>
    <property type="evidence" value="ECO:0007669"/>
    <property type="project" value="TreeGrafter"/>
</dbReference>
<evidence type="ECO:0000256" key="1">
    <source>
        <dbReference type="ARBA" id="ARBA00000142"/>
    </source>
</evidence>
<dbReference type="GO" id="GO:0005829">
    <property type="term" value="C:cytosol"/>
    <property type="evidence" value="ECO:0007669"/>
    <property type="project" value="TreeGrafter"/>
</dbReference>
<comment type="subunit">
    <text evidence="13">Monomer.</text>
</comment>
<gene>
    <name evidence="14" type="ORF">SVIM_LOCUS478696</name>
</gene>
<sequence length="715" mass="81169">MCQLLNSVDGTLSLLNKLTFYAFPTKTSEFLHPKFSPYFGNKTAERWRFRGVRLSLQGGLEASYHVKSSNKFKANCCDEGEIEPFPHVQTLRKFPKEELVEKVVMVRIDSSILLREEEMDKSSQSVSSAVFTIKYLHEAGAKIILVSDWRKKTNSQLRDAETVADMLSSVIQHRVVTIKCDYSATLLKMEVLKEADIFLLQNLSEYKEEVANNSKFAELLSSGVDIFVNDSFSQSHKILASTVGVARFCSACIAGFHFEESLCQLQKVARTNKRPYVAIIGGGNLYDKAAALHFLVSRCDGLVFVGMMSFQIMHALGLSVPSYLVEPGAYKAALDIIQIARDRNIPILYPMDFWCMNEHLPEKMNIFPSHHILDGWLPVDLGPRSLDELNSSLVKCKKILWIGPVKFKFSGQCSDGASKLTQALNELRKRNCDITVVGNMACKAMVMESKSVLVNDMIENASVLWEFFKGRRLPGVMALDRAYPFEIDWKSAYSNPTQPLVVDIGSGTFSSFSSYYLISLYFFLQKLSTCEIELLTFEVLFSNQFDLLLSAIRFLFDRIFPSLWLRIVFFNVNLMVEYFIVTNATTTFRSIVSSYPGELVLVSIQCPNPDFNNPEHRWRMLKSSLIKAVVDLLALDGKVFLQSDIKAVALRMKELFLKNGKGKLNLWNDQYHATMNLNEWLEENPFGVMSDWEQHVISRGDPMYRLMLSKSSGIE</sequence>
<organism evidence="14">
    <name type="scientific">Salix viminalis</name>
    <name type="common">Common osier</name>
    <name type="synonym">Basket willow</name>
    <dbReference type="NCBI Taxonomy" id="40686"/>
    <lineage>
        <taxon>Eukaryota</taxon>
        <taxon>Viridiplantae</taxon>
        <taxon>Streptophyta</taxon>
        <taxon>Embryophyta</taxon>
        <taxon>Tracheophyta</taxon>
        <taxon>Spermatophyta</taxon>
        <taxon>Magnoliopsida</taxon>
        <taxon>eudicotyledons</taxon>
        <taxon>Gunneridae</taxon>
        <taxon>Pentapetalae</taxon>
        <taxon>rosids</taxon>
        <taxon>fabids</taxon>
        <taxon>Malpighiales</taxon>
        <taxon>Salicaceae</taxon>
        <taxon>Saliceae</taxon>
        <taxon>Salix</taxon>
    </lineage>
</organism>
<proteinExistence type="inferred from homology"/>
<evidence type="ECO:0000256" key="3">
    <source>
        <dbReference type="ARBA" id="ARBA00008982"/>
    </source>
</evidence>
<protein>
    <recommendedName>
        <fullName evidence="12">Phosphoglycerate kinase</fullName>
        <ecNumber evidence="12">2.7.2.3</ecNumber>
    </recommendedName>
</protein>
<keyword evidence="11" id="KW-0460">Magnesium</keyword>
<evidence type="ECO:0000256" key="8">
    <source>
        <dbReference type="ARBA" id="ARBA00022741"/>
    </source>
</evidence>
<dbReference type="SUPFAM" id="SSF53748">
    <property type="entry name" value="Phosphoglycerate kinase"/>
    <property type="match status" value="1"/>
</dbReference>
<evidence type="ECO:0000256" key="13">
    <source>
        <dbReference type="RuleBase" id="RU000696"/>
    </source>
</evidence>
<dbReference type="EMBL" id="CAADRP010002185">
    <property type="protein sequence ID" value="VFU63039.1"/>
    <property type="molecule type" value="Genomic_DNA"/>
</dbReference>
<evidence type="ECO:0000256" key="12">
    <source>
        <dbReference type="RuleBase" id="RU000532"/>
    </source>
</evidence>
<keyword evidence="7" id="KW-0819">tRNA processing</keyword>
<dbReference type="GO" id="GO:0043531">
    <property type="term" value="F:ADP binding"/>
    <property type="evidence" value="ECO:0007669"/>
    <property type="project" value="TreeGrafter"/>
</dbReference>
<evidence type="ECO:0000256" key="10">
    <source>
        <dbReference type="ARBA" id="ARBA00022840"/>
    </source>
</evidence>
<evidence type="ECO:0000256" key="2">
    <source>
        <dbReference type="ARBA" id="ARBA00001946"/>
    </source>
</evidence>
<comment type="similarity">
    <text evidence="3 12">Belongs to the phosphoglycerate kinase family.</text>
</comment>
<dbReference type="FunFam" id="3.40.50.1260:FF:000015">
    <property type="entry name" value="Phosphoglycerate kinase"/>
    <property type="match status" value="1"/>
</dbReference>
<accession>A0A6N2NEP9</accession>
<evidence type="ECO:0000256" key="9">
    <source>
        <dbReference type="ARBA" id="ARBA00022777"/>
    </source>
</evidence>
<dbReference type="Gene3D" id="3.40.50.150">
    <property type="entry name" value="Vaccinia Virus protein VP39"/>
    <property type="match status" value="1"/>
</dbReference>
<keyword evidence="8" id="KW-0547">Nucleotide-binding</keyword>
<dbReference type="PROSITE" id="PS51625">
    <property type="entry name" value="SAM_MT_TRMB"/>
    <property type="match status" value="1"/>
</dbReference>
<dbReference type="PANTHER" id="PTHR11406:SF32">
    <property type="entry name" value="PHOSPHOGLYCERATE KINASE"/>
    <property type="match status" value="1"/>
</dbReference>
<dbReference type="GO" id="GO:0005524">
    <property type="term" value="F:ATP binding"/>
    <property type="evidence" value="ECO:0007669"/>
    <property type="project" value="UniProtKB-KW"/>
</dbReference>
<comment type="cofactor">
    <cofactor evidence="2">
        <name>Mg(2+)</name>
        <dbReference type="ChEBI" id="CHEBI:18420"/>
    </cofactor>
</comment>
<keyword evidence="4" id="KW-0489">Methyltransferase</keyword>
<evidence type="ECO:0000256" key="5">
    <source>
        <dbReference type="ARBA" id="ARBA00022679"/>
    </source>
</evidence>
<dbReference type="GO" id="GO:0004618">
    <property type="term" value="F:phosphoglycerate kinase activity"/>
    <property type="evidence" value="ECO:0007669"/>
    <property type="project" value="UniProtKB-EC"/>
</dbReference>
<comment type="catalytic activity">
    <reaction evidence="12">
        <text>(2R)-3-phosphoglycerate + ATP = (2R)-3-phospho-glyceroyl phosphate + ADP</text>
        <dbReference type="Rhea" id="RHEA:14801"/>
        <dbReference type="ChEBI" id="CHEBI:30616"/>
        <dbReference type="ChEBI" id="CHEBI:57604"/>
        <dbReference type="ChEBI" id="CHEBI:58272"/>
        <dbReference type="ChEBI" id="CHEBI:456216"/>
        <dbReference type="EC" id="2.7.2.3"/>
    </reaction>
</comment>
<evidence type="ECO:0000256" key="7">
    <source>
        <dbReference type="ARBA" id="ARBA00022694"/>
    </source>
</evidence>
<dbReference type="Pfam" id="PF00162">
    <property type="entry name" value="PGK"/>
    <property type="match status" value="1"/>
</dbReference>
<dbReference type="GO" id="GO:0008176">
    <property type="term" value="F:tRNA (guanine(46)-N7)-methyltransferase activity"/>
    <property type="evidence" value="ECO:0007669"/>
    <property type="project" value="UniProtKB-EC"/>
</dbReference>
<keyword evidence="10" id="KW-0067">ATP-binding</keyword>
<dbReference type="InterPro" id="IPR029063">
    <property type="entry name" value="SAM-dependent_MTases_sf"/>
</dbReference>
<keyword evidence="5 12" id="KW-0808">Transferase</keyword>
<dbReference type="GO" id="GO:0006096">
    <property type="term" value="P:glycolytic process"/>
    <property type="evidence" value="ECO:0007669"/>
    <property type="project" value="InterPro"/>
</dbReference>
<dbReference type="FunFam" id="3.40.50.1260:FF:000013">
    <property type="entry name" value="Phosphoglycerate kinase"/>
    <property type="match status" value="1"/>
</dbReference>
<reference evidence="14" key="1">
    <citation type="submission" date="2019-03" db="EMBL/GenBank/DDBJ databases">
        <authorList>
            <person name="Mank J."/>
            <person name="Almeida P."/>
        </authorList>
    </citation>
    <scope>NUCLEOTIDE SEQUENCE</scope>
    <source>
        <strain evidence="14">78183</strain>
    </source>
</reference>
<dbReference type="PANTHER" id="PTHR11406">
    <property type="entry name" value="PHOSPHOGLYCERATE KINASE"/>
    <property type="match status" value="1"/>
</dbReference>
<evidence type="ECO:0000256" key="4">
    <source>
        <dbReference type="ARBA" id="ARBA00022603"/>
    </source>
</evidence>
<name>A0A6N2NEP9_SALVM</name>
<dbReference type="Gene3D" id="3.40.50.1260">
    <property type="entry name" value="Phosphoglycerate kinase, N-terminal domain"/>
    <property type="match status" value="2"/>
</dbReference>
<keyword evidence="9 12" id="KW-0418">Kinase</keyword>
<dbReference type="InterPro" id="IPR001576">
    <property type="entry name" value="Phosphoglycerate_kinase"/>
</dbReference>
<dbReference type="AlphaFoldDB" id="A0A6N2NEP9"/>
<dbReference type="InterPro" id="IPR015824">
    <property type="entry name" value="Phosphoglycerate_kinase_N"/>
</dbReference>
<dbReference type="InterPro" id="IPR036043">
    <property type="entry name" value="Phosphoglycerate_kinase_sf"/>
</dbReference>